<dbReference type="RefSeq" id="WP_148339096.1">
    <property type="nucleotide sequence ID" value="NZ_LR699119.1"/>
</dbReference>
<dbReference type="KEGG" id="asip:AQUSIP_11180"/>
<organism evidence="1 2">
    <name type="scientific">Aquicella siphonis</name>
    <dbReference type="NCBI Taxonomy" id="254247"/>
    <lineage>
        <taxon>Bacteria</taxon>
        <taxon>Pseudomonadati</taxon>
        <taxon>Pseudomonadota</taxon>
        <taxon>Gammaproteobacteria</taxon>
        <taxon>Legionellales</taxon>
        <taxon>Coxiellaceae</taxon>
        <taxon>Aquicella</taxon>
    </lineage>
</organism>
<protein>
    <submittedName>
        <fullName evidence="1">Uncharacterized protein</fullName>
    </submittedName>
</protein>
<name>A0A5E4PHM9_9COXI</name>
<evidence type="ECO:0000313" key="2">
    <source>
        <dbReference type="Proteomes" id="UP000324194"/>
    </source>
</evidence>
<accession>A0A5E4PHM9</accession>
<evidence type="ECO:0000313" key="1">
    <source>
        <dbReference type="EMBL" id="VVC75821.1"/>
    </source>
</evidence>
<proteinExistence type="predicted"/>
<dbReference type="EMBL" id="LR699119">
    <property type="protein sequence ID" value="VVC75821.1"/>
    <property type="molecule type" value="Genomic_DNA"/>
</dbReference>
<dbReference type="Proteomes" id="UP000324194">
    <property type="component" value="Chromosome 1"/>
</dbReference>
<reference evidence="1 2" key="1">
    <citation type="submission" date="2019-08" db="EMBL/GenBank/DDBJ databases">
        <authorList>
            <person name="Guy L."/>
        </authorList>
    </citation>
    <scope>NUCLEOTIDE SEQUENCE [LARGE SCALE GENOMIC DNA]</scope>
    <source>
        <strain evidence="1 2">SGT-108</strain>
    </source>
</reference>
<sequence length="60" mass="6895">MNNQVHVCLAEITVGRKLSKYLSGQSGLDSHTIRFGQPEYYSCEIDWHALNLRVTTDRLE</sequence>
<gene>
    <name evidence="1" type="ORF">AQUSIP_11180</name>
</gene>
<dbReference type="AlphaFoldDB" id="A0A5E4PHM9"/>
<keyword evidence="2" id="KW-1185">Reference proteome</keyword>